<name>A0A0C3D8M9_9AGAM</name>
<gene>
    <name evidence="1" type="ORF">SCLCIDRAFT_489019</name>
</gene>
<protein>
    <submittedName>
        <fullName evidence="1">Uncharacterized protein</fullName>
    </submittedName>
</protein>
<sequence length="124" mass="14169">MAERRALVAIVKRCHIMFCTRVMRANTPCHKQTSWSTSDCTTHPYLLVIEISHIIIIILIHFPFTPSSVRCFNPSESQHVHETYNTSKIPAPTPNHQQTLPSRAYQSCDCHSLSSDVAHDQRDQ</sequence>
<evidence type="ECO:0000313" key="1">
    <source>
        <dbReference type="EMBL" id="KIM52754.1"/>
    </source>
</evidence>
<dbReference type="EMBL" id="KN822201">
    <property type="protein sequence ID" value="KIM52754.1"/>
    <property type="molecule type" value="Genomic_DNA"/>
</dbReference>
<dbReference type="HOGENOM" id="CLU_2005263_0_0_1"/>
<dbReference type="InParanoid" id="A0A0C3D8M9"/>
<accession>A0A0C3D8M9</accession>
<dbReference type="AlphaFoldDB" id="A0A0C3D8M9"/>
<organism evidence="1 2">
    <name type="scientific">Scleroderma citrinum Foug A</name>
    <dbReference type="NCBI Taxonomy" id="1036808"/>
    <lineage>
        <taxon>Eukaryota</taxon>
        <taxon>Fungi</taxon>
        <taxon>Dikarya</taxon>
        <taxon>Basidiomycota</taxon>
        <taxon>Agaricomycotina</taxon>
        <taxon>Agaricomycetes</taxon>
        <taxon>Agaricomycetidae</taxon>
        <taxon>Boletales</taxon>
        <taxon>Sclerodermatineae</taxon>
        <taxon>Sclerodermataceae</taxon>
        <taxon>Scleroderma</taxon>
    </lineage>
</organism>
<evidence type="ECO:0000313" key="2">
    <source>
        <dbReference type="Proteomes" id="UP000053989"/>
    </source>
</evidence>
<dbReference type="Proteomes" id="UP000053989">
    <property type="component" value="Unassembled WGS sequence"/>
</dbReference>
<reference evidence="2" key="2">
    <citation type="submission" date="2015-01" db="EMBL/GenBank/DDBJ databases">
        <title>Evolutionary Origins and Diversification of the Mycorrhizal Mutualists.</title>
        <authorList>
            <consortium name="DOE Joint Genome Institute"/>
            <consortium name="Mycorrhizal Genomics Consortium"/>
            <person name="Kohler A."/>
            <person name="Kuo A."/>
            <person name="Nagy L.G."/>
            <person name="Floudas D."/>
            <person name="Copeland A."/>
            <person name="Barry K.W."/>
            <person name="Cichocki N."/>
            <person name="Veneault-Fourrey C."/>
            <person name="LaButti K."/>
            <person name="Lindquist E.A."/>
            <person name="Lipzen A."/>
            <person name="Lundell T."/>
            <person name="Morin E."/>
            <person name="Murat C."/>
            <person name="Riley R."/>
            <person name="Ohm R."/>
            <person name="Sun H."/>
            <person name="Tunlid A."/>
            <person name="Henrissat B."/>
            <person name="Grigoriev I.V."/>
            <person name="Hibbett D.S."/>
            <person name="Martin F."/>
        </authorList>
    </citation>
    <scope>NUCLEOTIDE SEQUENCE [LARGE SCALE GENOMIC DNA]</scope>
    <source>
        <strain evidence="2">Foug A</strain>
    </source>
</reference>
<reference evidence="1 2" key="1">
    <citation type="submission" date="2014-04" db="EMBL/GenBank/DDBJ databases">
        <authorList>
            <consortium name="DOE Joint Genome Institute"/>
            <person name="Kuo A."/>
            <person name="Kohler A."/>
            <person name="Nagy L.G."/>
            <person name="Floudas D."/>
            <person name="Copeland A."/>
            <person name="Barry K.W."/>
            <person name="Cichocki N."/>
            <person name="Veneault-Fourrey C."/>
            <person name="LaButti K."/>
            <person name="Lindquist E.A."/>
            <person name="Lipzen A."/>
            <person name="Lundell T."/>
            <person name="Morin E."/>
            <person name="Murat C."/>
            <person name="Sun H."/>
            <person name="Tunlid A."/>
            <person name="Henrissat B."/>
            <person name="Grigoriev I.V."/>
            <person name="Hibbett D.S."/>
            <person name="Martin F."/>
            <person name="Nordberg H.P."/>
            <person name="Cantor M.N."/>
            <person name="Hua S.X."/>
        </authorList>
    </citation>
    <scope>NUCLEOTIDE SEQUENCE [LARGE SCALE GENOMIC DNA]</scope>
    <source>
        <strain evidence="1 2">Foug A</strain>
    </source>
</reference>
<proteinExistence type="predicted"/>
<keyword evidence="2" id="KW-1185">Reference proteome</keyword>